<evidence type="ECO:0000256" key="1">
    <source>
        <dbReference type="ARBA" id="ARBA00011900"/>
    </source>
</evidence>
<keyword evidence="5" id="KW-0680">Restriction system</keyword>
<evidence type="ECO:0000256" key="4">
    <source>
        <dbReference type="ARBA" id="ARBA00022691"/>
    </source>
</evidence>
<comment type="catalytic activity">
    <reaction evidence="6">
        <text>a 2'-deoxyadenosine in DNA + S-adenosyl-L-methionine = an N(6)-methyl-2'-deoxyadenosine in DNA + S-adenosyl-L-homocysteine + H(+)</text>
        <dbReference type="Rhea" id="RHEA:15197"/>
        <dbReference type="Rhea" id="RHEA-COMP:12418"/>
        <dbReference type="Rhea" id="RHEA-COMP:12419"/>
        <dbReference type="ChEBI" id="CHEBI:15378"/>
        <dbReference type="ChEBI" id="CHEBI:57856"/>
        <dbReference type="ChEBI" id="CHEBI:59789"/>
        <dbReference type="ChEBI" id="CHEBI:90615"/>
        <dbReference type="ChEBI" id="CHEBI:90616"/>
        <dbReference type="EC" id="2.1.1.72"/>
    </reaction>
</comment>
<sequence length="336" mass="39086">MKMKKTLISNPPYNMKWEIPPFAQIQPRFSKCYVVPPANNANYAFVLTGLEKHDRCVFLLPAAIMSSNQKEEKAIREWLVEENLVEAVIICPDNMFESTGVGTCIIVLDKNKEHVTTEMIDIRNRYVEEIRDQKGQYGGTSHTNRIYQKKIKVIPEKIMEDVLDAIRERKSIPDFCKSVSIEKIKEDKYSLLASHYLDIQEEEVKHRSYEDIVEDLNRVVREKNACKLTINESLAKGMGFDIEMYKNDQQDTGLNEMLVKLGAPQLEKDNYFSTSKNKNEIRFENNSKDILSSILVMIMQTWKQHIYYLNQQENRYLAELRDALIPDLMSGKIDVT</sequence>
<keyword evidence="4" id="KW-0949">S-adenosyl-L-methionine</keyword>
<dbReference type="GO" id="GO:0003677">
    <property type="term" value="F:DNA binding"/>
    <property type="evidence" value="ECO:0007669"/>
    <property type="project" value="InterPro"/>
</dbReference>
<dbReference type="GO" id="GO:0009007">
    <property type="term" value="F:site-specific DNA-methyltransferase (adenine-specific) activity"/>
    <property type="evidence" value="ECO:0007669"/>
    <property type="project" value="UniProtKB-EC"/>
</dbReference>
<dbReference type="GO" id="GO:0009307">
    <property type="term" value="P:DNA restriction-modification system"/>
    <property type="evidence" value="ECO:0007669"/>
    <property type="project" value="UniProtKB-KW"/>
</dbReference>
<organism evidence="8">
    <name type="scientific">Siphoviridae sp. ctk4d14</name>
    <dbReference type="NCBI Taxonomy" id="2825639"/>
    <lineage>
        <taxon>Viruses</taxon>
        <taxon>Duplodnaviria</taxon>
        <taxon>Heunggongvirae</taxon>
        <taxon>Uroviricota</taxon>
        <taxon>Caudoviricetes</taxon>
    </lineage>
</organism>
<dbReference type="SUPFAM" id="SSF53335">
    <property type="entry name" value="S-adenosyl-L-methionine-dependent methyltransferases"/>
    <property type="match status" value="1"/>
</dbReference>
<accession>A0A8S5QJ72</accession>
<dbReference type="PANTHER" id="PTHR42933:SF1">
    <property type="entry name" value="SITE-SPECIFIC DNA-METHYLTRANSFERASE (ADENINE-SPECIFIC)"/>
    <property type="match status" value="1"/>
</dbReference>
<dbReference type="EMBL" id="BK015667">
    <property type="protein sequence ID" value="DAE19058.1"/>
    <property type="molecule type" value="Genomic_DNA"/>
</dbReference>
<keyword evidence="2 8" id="KW-0489">Methyltransferase</keyword>
<keyword evidence="3" id="KW-0808">Transferase</keyword>
<evidence type="ECO:0000256" key="5">
    <source>
        <dbReference type="ARBA" id="ARBA00022747"/>
    </source>
</evidence>
<evidence type="ECO:0000256" key="3">
    <source>
        <dbReference type="ARBA" id="ARBA00022679"/>
    </source>
</evidence>
<dbReference type="Pfam" id="PF02384">
    <property type="entry name" value="N6_Mtase"/>
    <property type="match status" value="1"/>
</dbReference>
<dbReference type="Gene3D" id="3.40.50.150">
    <property type="entry name" value="Vaccinia Virus protein VP39"/>
    <property type="match status" value="1"/>
</dbReference>
<feature type="domain" description="DNA methylase adenine-specific" evidence="7">
    <location>
        <begin position="5"/>
        <end position="203"/>
    </location>
</feature>
<evidence type="ECO:0000259" key="7">
    <source>
        <dbReference type="Pfam" id="PF02384"/>
    </source>
</evidence>
<reference evidence="8" key="1">
    <citation type="journal article" date="2021" name="Proc. Natl. Acad. Sci. U.S.A.">
        <title>A Catalog of Tens of Thousands of Viruses from Human Metagenomes Reveals Hidden Associations with Chronic Diseases.</title>
        <authorList>
            <person name="Tisza M.J."/>
            <person name="Buck C.B."/>
        </authorList>
    </citation>
    <scope>NUCLEOTIDE SEQUENCE</scope>
    <source>
        <strain evidence="8">Ctk4d14</strain>
    </source>
</reference>
<name>A0A8S5QJ72_9CAUD</name>
<proteinExistence type="predicted"/>
<dbReference type="EC" id="2.1.1.72" evidence="1"/>
<dbReference type="InterPro" id="IPR003356">
    <property type="entry name" value="DNA_methylase_A-5"/>
</dbReference>
<dbReference type="InterPro" id="IPR051537">
    <property type="entry name" value="DNA_Adenine_Mtase"/>
</dbReference>
<evidence type="ECO:0000256" key="6">
    <source>
        <dbReference type="ARBA" id="ARBA00047942"/>
    </source>
</evidence>
<evidence type="ECO:0000313" key="8">
    <source>
        <dbReference type="EMBL" id="DAE19058.1"/>
    </source>
</evidence>
<dbReference type="GO" id="GO:0008170">
    <property type="term" value="F:N-methyltransferase activity"/>
    <property type="evidence" value="ECO:0007669"/>
    <property type="project" value="InterPro"/>
</dbReference>
<protein>
    <recommendedName>
        <fullName evidence="1">site-specific DNA-methyltransferase (adenine-specific)</fullName>
        <ecNumber evidence="1">2.1.1.72</ecNumber>
    </recommendedName>
</protein>
<dbReference type="PANTHER" id="PTHR42933">
    <property type="entry name" value="SLR6095 PROTEIN"/>
    <property type="match status" value="1"/>
</dbReference>
<evidence type="ECO:0000256" key="2">
    <source>
        <dbReference type="ARBA" id="ARBA00022603"/>
    </source>
</evidence>
<dbReference type="InterPro" id="IPR029063">
    <property type="entry name" value="SAM-dependent_MTases_sf"/>
</dbReference>
<dbReference type="GO" id="GO:0032259">
    <property type="term" value="P:methylation"/>
    <property type="evidence" value="ECO:0007669"/>
    <property type="project" value="UniProtKB-KW"/>
</dbReference>